<dbReference type="InterPro" id="IPR001584">
    <property type="entry name" value="Integrase_cat-core"/>
</dbReference>
<dbReference type="Proteomes" id="UP001454036">
    <property type="component" value="Unassembled WGS sequence"/>
</dbReference>
<evidence type="ECO:0000313" key="2">
    <source>
        <dbReference type="EMBL" id="GAA0173013.1"/>
    </source>
</evidence>
<evidence type="ECO:0000259" key="1">
    <source>
        <dbReference type="PROSITE" id="PS50994"/>
    </source>
</evidence>
<protein>
    <recommendedName>
        <fullName evidence="1">Integrase catalytic domain-containing protein</fullName>
    </recommendedName>
</protein>
<comment type="caution">
    <text evidence="2">The sequence shown here is derived from an EMBL/GenBank/DDBJ whole genome shotgun (WGS) entry which is preliminary data.</text>
</comment>
<dbReference type="InterPro" id="IPR036397">
    <property type="entry name" value="RNaseH_sf"/>
</dbReference>
<gene>
    <name evidence="2" type="ORF">LIER_26718</name>
</gene>
<organism evidence="2 3">
    <name type="scientific">Lithospermum erythrorhizon</name>
    <name type="common">Purple gromwell</name>
    <name type="synonym">Lithospermum officinale var. erythrorhizon</name>
    <dbReference type="NCBI Taxonomy" id="34254"/>
    <lineage>
        <taxon>Eukaryota</taxon>
        <taxon>Viridiplantae</taxon>
        <taxon>Streptophyta</taxon>
        <taxon>Embryophyta</taxon>
        <taxon>Tracheophyta</taxon>
        <taxon>Spermatophyta</taxon>
        <taxon>Magnoliopsida</taxon>
        <taxon>eudicotyledons</taxon>
        <taxon>Gunneridae</taxon>
        <taxon>Pentapetalae</taxon>
        <taxon>asterids</taxon>
        <taxon>lamiids</taxon>
        <taxon>Boraginales</taxon>
        <taxon>Boraginaceae</taxon>
        <taxon>Boraginoideae</taxon>
        <taxon>Lithospermeae</taxon>
        <taxon>Lithospermum</taxon>
    </lineage>
</organism>
<proteinExistence type="predicted"/>
<dbReference type="EMBL" id="BAABME010008402">
    <property type="protein sequence ID" value="GAA0173013.1"/>
    <property type="molecule type" value="Genomic_DNA"/>
</dbReference>
<dbReference type="Gene3D" id="3.30.420.10">
    <property type="entry name" value="Ribonuclease H-like superfamily/Ribonuclease H"/>
    <property type="match status" value="1"/>
</dbReference>
<dbReference type="InterPro" id="IPR012337">
    <property type="entry name" value="RNaseH-like_sf"/>
</dbReference>
<accession>A0AAV3RDL4</accession>
<dbReference type="GO" id="GO:0015074">
    <property type="term" value="P:DNA integration"/>
    <property type="evidence" value="ECO:0007669"/>
    <property type="project" value="InterPro"/>
</dbReference>
<dbReference type="PANTHER" id="PTHR37984">
    <property type="entry name" value="PROTEIN CBG26694"/>
    <property type="match status" value="1"/>
</dbReference>
<dbReference type="PANTHER" id="PTHR37984:SF5">
    <property type="entry name" value="PROTEIN NYNRIN-LIKE"/>
    <property type="match status" value="1"/>
</dbReference>
<evidence type="ECO:0000313" key="3">
    <source>
        <dbReference type="Proteomes" id="UP001454036"/>
    </source>
</evidence>
<feature type="domain" description="Integrase catalytic" evidence="1">
    <location>
        <begin position="1"/>
        <end position="135"/>
    </location>
</feature>
<reference evidence="2 3" key="1">
    <citation type="submission" date="2024-01" db="EMBL/GenBank/DDBJ databases">
        <title>The complete chloroplast genome sequence of Lithospermum erythrorhizon: insights into the phylogenetic relationship among Boraginaceae species and the maternal lineages of purple gromwells.</title>
        <authorList>
            <person name="Okada T."/>
            <person name="Watanabe K."/>
        </authorList>
    </citation>
    <scope>NUCLEOTIDE SEQUENCE [LARGE SCALE GENOMIC DNA]</scope>
</reference>
<sequence>MYQGELYKKSVKGPLVLCVSAENIPKVLFEIVTRFGIPRVLVSNNGTQFEGSVLAEFCDKYGIELRFSPVYYPQANGQVEVMNRIIFSGLKKNMMQIGANMGAWTEELPIVLWSLRTTPSHATGETPFSLVTYKATKVVRPETYELSHVNDKPINHTWHAIKLRKYYI</sequence>
<dbReference type="GO" id="GO:0003676">
    <property type="term" value="F:nucleic acid binding"/>
    <property type="evidence" value="ECO:0007669"/>
    <property type="project" value="InterPro"/>
</dbReference>
<dbReference type="AlphaFoldDB" id="A0AAV3RDL4"/>
<dbReference type="PROSITE" id="PS50994">
    <property type="entry name" value="INTEGRASE"/>
    <property type="match status" value="1"/>
</dbReference>
<name>A0AAV3RDL4_LITER</name>
<dbReference type="InterPro" id="IPR050951">
    <property type="entry name" value="Retrovirus_Pol_polyprotein"/>
</dbReference>
<keyword evidence="3" id="KW-1185">Reference proteome</keyword>
<dbReference type="SUPFAM" id="SSF53098">
    <property type="entry name" value="Ribonuclease H-like"/>
    <property type="match status" value="1"/>
</dbReference>